<protein>
    <submittedName>
        <fullName evidence="1">Uncharacterized protein</fullName>
    </submittedName>
</protein>
<dbReference type="EMBL" id="CP013729">
    <property type="protein sequence ID" value="ALV08969.1"/>
    <property type="molecule type" value="Genomic_DNA"/>
</dbReference>
<dbReference type="STRING" id="76731.RD2015_4528"/>
<reference evidence="1 2" key="1">
    <citation type="submission" date="2015-12" db="EMBL/GenBank/DDBJ databases">
        <title>Complete genome of Roseateles depolymerans KCTC 42856.</title>
        <authorList>
            <person name="Kim K.M."/>
        </authorList>
    </citation>
    <scope>NUCLEOTIDE SEQUENCE [LARGE SCALE GENOMIC DNA]</scope>
    <source>
        <strain evidence="1 2">KCTC 42856</strain>
    </source>
</reference>
<dbReference type="Proteomes" id="UP000060699">
    <property type="component" value="Chromosome"/>
</dbReference>
<gene>
    <name evidence="1" type="ORF">RD2015_4528</name>
</gene>
<evidence type="ECO:0000313" key="2">
    <source>
        <dbReference type="Proteomes" id="UP000060699"/>
    </source>
</evidence>
<keyword evidence="2" id="KW-1185">Reference proteome</keyword>
<dbReference type="AlphaFoldDB" id="A0A0U3MKH3"/>
<evidence type="ECO:0000313" key="1">
    <source>
        <dbReference type="EMBL" id="ALV08969.1"/>
    </source>
</evidence>
<accession>A0A0U3MKH3</accession>
<sequence precursor="true">MANERTMTPLRSLRPLRPRPALTPAKALCALSLTLSVGLAMAGTGAGAALGTDKMSAAPAKAAAQALSATPAAPSQSCSFTAFVEDQDPAGLRVREAPDAKARILGTLPPVWTDGDGMRVRVSVKVTEAAHGWFKVRDAFEDTSLTGQPARPLYAGEGWVSGRMLVVKSQAQVGRQRPDAKAPVSVRLQEDASFDGNSTIRAGRLVGCQGQWAQVEFDESRLSDEIKPLVQVLPAARAGQPRGRFRTWLDQICAIQETTCDGDPSTAGTAGQMPSR</sequence>
<name>A0A0U3MKH3_9BURK</name>
<organism evidence="1 2">
    <name type="scientific">Roseateles depolymerans</name>
    <dbReference type="NCBI Taxonomy" id="76731"/>
    <lineage>
        <taxon>Bacteria</taxon>
        <taxon>Pseudomonadati</taxon>
        <taxon>Pseudomonadota</taxon>
        <taxon>Betaproteobacteria</taxon>
        <taxon>Burkholderiales</taxon>
        <taxon>Sphaerotilaceae</taxon>
        <taxon>Roseateles</taxon>
    </lineage>
</organism>
<dbReference type="KEGG" id="rdp:RD2015_4528"/>
<proteinExistence type="predicted"/>